<evidence type="ECO:0000313" key="2">
    <source>
        <dbReference type="EMBL" id="QDT63428.1"/>
    </source>
</evidence>
<evidence type="ECO:0000256" key="1">
    <source>
        <dbReference type="SAM" id="Phobius"/>
    </source>
</evidence>
<feature type="transmembrane region" description="Helical" evidence="1">
    <location>
        <begin position="29"/>
        <end position="49"/>
    </location>
</feature>
<gene>
    <name evidence="2" type="ORF">V22_06490</name>
</gene>
<keyword evidence="3" id="KW-1185">Reference proteome</keyword>
<dbReference type="AlphaFoldDB" id="A0A517T4Z1"/>
<sequence length="156" mass="17707">MKRKSLICNRSNLMLLKYYTSGSKFTGKYLVSGTTLLLLFLFYICWWKAGYLITIYLPDDDFHGTIYVLGDEMTPLSIARCFFKRATTTLGSDGVAHVNPRCLRTFHRYKFVWTDGAIAYATSSSIQVNRKAVATKGYQGSIGAGVRVPKRQHLRE</sequence>
<evidence type="ECO:0000313" key="3">
    <source>
        <dbReference type="Proteomes" id="UP000319976"/>
    </source>
</evidence>
<keyword evidence="1" id="KW-1133">Transmembrane helix</keyword>
<proteinExistence type="predicted"/>
<dbReference type="EMBL" id="CP036316">
    <property type="protein sequence ID" value="QDT63428.1"/>
    <property type="molecule type" value="Genomic_DNA"/>
</dbReference>
<dbReference type="KEGG" id="chya:V22_06490"/>
<name>A0A517T4Z1_9PLAN</name>
<keyword evidence="1" id="KW-0812">Transmembrane</keyword>
<protein>
    <submittedName>
        <fullName evidence="2">Uncharacterized protein</fullName>
    </submittedName>
</protein>
<reference evidence="2 3" key="1">
    <citation type="submission" date="2019-02" db="EMBL/GenBank/DDBJ databases">
        <title>Deep-cultivation of Planctomycetes and their phenomic and genomic characterization uncovers novel biology.</title>
        <authorList>
            <person name="Wiegand S."/>
            <person name="Jogler M."/>
            <person name="Boedeker C."/>
            <person name="Pinto D."/>
            <person name="Vollmers J."/>
            <person name="Rivas-Marin E."/>
            <person name="Kohn T."/>
            <person name="Peeters S.H."/>
            <person name="Heuer A."/>
            <person name="Rast P."/>
            <person name="Oberbeckmann S."/>
            <person name="Bunk B."/>
            <person name="Jeske O."/>
            <person name="Meyerdierks A."/>
            <person name="Storesund J.E."/>
            <person name="Kallscheuer N."/>
            <person name="Luecker S."/>
            <person name="Lage O.M."/>
            <person name="Pohl T."/>
            <person name="Merkel B.J."/>
            <person name="Hornburger P."/>
            <person name="Mueller R.-W."/>
            <person name="Bruemmer F."/>
            <person name="Labrenz M."/>
            <person name="Spormann A.M."/>
            <person name="Op den Camp H."/>
            <person name="Overmann J."/>
            <person name="Amann R."/>
            <person name="Jetten M.S.M."/>
            <person name="Mascher T."/>
            <person name="Medema M.H."/>
            <person name="Devos D.P."/>
            <person name="Kaster A.-K."/>
            <person name="Ovreas L."/>
            <person name="Rohde M."/>
            <person name="Galperin M.Y."/>
            <person name="Jogler C."/>
        </authorList>
    </citation>
    <scope>NUCLEOTIDE SEQUENCE [LARGE SCALE GENOMIC DNA]</scope>
    <source>
        <strain evidence="2 3">V22</strain>
    </source>
</reference>
<keyword evidence="1" id="KW-0472">Membrane</keyword>
<organism evidence="2 3">
    <name type="scientific">Calycomorphotria hydatis</name>
    <dbReference type="NCBI Taxonomy" id="2528027"/>
    <lineage>
        <taxon>Bacteria</taxon>
        <taxon>Pseudomonadati</taxon>
        <taxon>Planctomycetota</taxon>
        <taxon>Planctomycetia</taxon>
        <taxon>Planctomycetales</taxon>
        <taxon>Planctomycetaceae</taxon>
        <taxon>Calycomorphotria</taxon>
    </lineage>
</organism>
<dbReference type="Proteomes" id="UP000319976">
    <property type="component" value="Chromosome"/>
</dbReference>
<accession>A0A517T4Z1</accession>